<sequence>MVLTLLIWGVTLMLPEPTPSGGFYDFGTPFTFLFRGVLALFATLVVWLVYFIIV</sequence>
<keyword evidence="1" id="KW-0472">Membrane</keyword>
<comment type="caution">
    <text evidence="2">The sequence shown here is derived from an EMBL/GenBank/DDBJ whole genome shotgun (WGS) entry which is preliminary data.</text>
</comment>
<accession>A0ABW0Q2J8</accession>
<feature type="transmembrane region" description="Helical" evidence="1">
    <location>
        <begin position="32"/>
        <end position="53"/>
    </location>
</feature>
<dbReference type="RefSeq" id="WP_266346276.1">
    <property type="nucleotide sequence ID" value="NZ_JAPKNH010000015.1"/>
</dbReference>
<organism evidence="2 3">
    <name type="scientific">Kaistia terrae</name>
    <dbReference type="NCBI Taxonomy" id="537017"/>
    <lineage>
        <taxon>Bacteria</taxon>
        <taxon>Pseudomonadati</taxon>
        <taxon>Pseudomonadota</taxon>
        <taxon>Alphaproteobacteria</taxon>
        <taxon>Hyphomicrobiales</taxon>
        <taxon>Kaistiaceae</taxon>
        <taxon>Kaistia</taxon>
    </lineage>
</organism>
<evidence type="ECO:0000256" key="1">
    <source>
        <dbReference type="SAM" id="Phobius"/>
    </source>
</evidence>
<keyword evidence="1" id="KW-1133">Transmembrane helix</keyword>
<reference evidence="3" key="1">
    <citation type="journal article" date="2019" name="Int. J. Syst. Evol. Microbiol.">
        <title>The Global Catalogue of Microorganisms (GCM) 10K type strain sequencing project: providing services to taxonomists for standard genome sequencing and annotation.</title>
        <authorList>
            <consortium name="The Broad Institute Genomics Platform"/>
            <consortium name="The Broad Institute Genome Sequencing Center for Infectious Disease"/>
            <person name="Wu L."/>
            <person name="Ma J."/>
        </authorList>
    </citation>
    <scope>NUCLEOTIDE SEQUENCE [LARGE SCALE GENOMIC DNA]</scope>
    <source>
        <strain evidence="3">KACC 12633</strain>
    </source>
</reference>
<dbReference type="Proteomes" id="UP001596150">
    <property type="component" value="Unassembled WGS sequence"/>
</dbReference>
<gene>
    <name evidence="2" type="ORF">ACFPP9_24695</name>
</gene>
<keyword evidence="1" id="KW-0812">Transmembrane</keyword>
<name>A0ABW0Q2J8_9HYPH</name>
<dbReference type="EMBL" id="JBHSML010000031">
    <property type="protein sequence ID" value="MFC5518985.1"/>
    <property type="molecule type" value="Genomic_DNA"/>
</dbReference>
<keyword evidence="3" id="KW-1185">Reference proteome</keyword>
<protein>
    <submittedName>
        <fullName evidence="2">Uncharacterized protein</fullName>
    </submittedName>
</protein>
<evidence type="ECO:0000313" key="2">
    <source>
        <dbReference type="EMBL" id="MFC5518985.1"/>
    </source>
</evidence>
<proteinExistence type="predicted"/>
<evidence type="ECO:0000313" key="3">
    <source>
        <dbReference type="Proteomes" id="UP001596150"/>
    </source>
</evidence>